<comment type="caution">
    <text evidence="2">The sequence shown here is derived from an EMBL/GenBank/DDBJ whole genome shotgun (WGS) entry which is preliminary data.</text>
</comment>
<protein>
    <submittedName>
        <fullName evidence="2">Uncharacterized protein</fullName>
    </submittedName>
</protein>
<evidence type="ECO:0000256" key="1">
    <source>
        <dbReference type="SAM" id="MobiDB-lite"/>
    </source>
</evidence>
<evidence type="ECO:0000313" key="2">
    <source>
        <dbReference type="EMBL" id="GMH30400.1"/>
    </source>
</evidence>
<dbReference type="EMBL" id="BSYO01000038">
    <property type="protein sequence ID" value="GMH30400.1"/>
    <property type="molecule type" value="Genomic_DNA"/>
</dbReference>
<gene>
    <name evidence="2" type="ORF">Nepgr_032243</name>
</gene>
<proteinExistence type="predicted"/>
<name>A0AAD3TIX6_NEPGR</name>
<organism evidence="2 3">
    <name type="scientific">Nepenthes gracilis</name>
    <name type="common">Slender pitcher plant</name>
    <dbReference type="NCBI Taxonomy" id="150966"/>
    <lineage>
        <taxon>Eukaryota</taxon>
        <taxon>Viridiplantae</taxon>
        <taxon>Streptophyta</taxon>
        <taxon>Embryophyta</taxon>
        <taxon>Tracheophyta</taxon>
        <taxon>Spermatophyta</taxon>
        <taxon>Magnoliopsida</taxon>
        <taxon>eudicotyledons</taxon>
        <taxon>Gunneridae</taxon>
        <taxon>Pentapetalae</taxon>
        <taxon>Caryophyllales</taxon>
        <taxon>Nepenthaceae</taxon>
        <taxon>Nepenthes</taxon>
    </lineage>
</organism>
<reference evidence="2" key="1">
    <citation type="submission" date="2023-05" db="EMBL/GenBank/DDBJ databases">
        <title>Nepenthes gracilis genome sequencing.</title>
        <authorList>
            <person name="Fukushima K."/>
        </authorList>
    </citation>
    <scope>NUCLEOTIDE SEQUENCE</scope>
    <source>
        <strain evidence="2">SING2019-196</strain>
    </source>
</reference>
<evidence type="ECO:0000313" key="3">
    <source>
        <dbReference type="Proteomes" id="UP001279734"/>
    </source>
</evidence>
<accession>A0AAD3TIX6</accession>
<dbReference type="AlphaFoldDB" id="A0AAD3TIX6"/>
<dbReference type="Proteomes" id="UP001279734">
    <property type="component" value="Unassembled WGS sequence"/>
</dbReference>
<sequence>MDDFFRDRVGGDQQLASGLVDASLDQGSSYSYHVDCRSSPSRDLASSDGVDERLINPTPTISSIAHLSPVGQETRDNIALSPLTVEGSQGYGGSASDASISFEYVLKRGILSMEVDVSGACGAQQLPFTDTDRLEVLSGSPCHGKNVGSLASGFAVSTLEVCSETEHPNSPVMNCQPRLNNPYQDVTDDL</sequence>
<feature type="region of interest" description="Disordered" evidence="1">
    <location>
        <begin position="33"/>
        <end position="52"/>
    </location>
</feature>
<keyword evidence="3" id="KW-1185">Reference proteome</keyword>